<dbReference type="RefSeq" id="WP_094369161.1">
    <property type="nucleotide sequence ID" value="NZ_NOJY02000016.1"/>
</dbReference>
<protein>
    <submittedName>
        <fullName evidence="1">Uncharacterized protein</fullName>
    </submittedName>
</protein>
<comment type="caution">
    <text evidence="1">The sequence shown here is derived from an EMBL/GenBank/DDBJ whole genome shotgun (WGS) entry which is preliminary data.</text>
</comment>
<evidence type="ECO:0000313" key="1">
    <source>
        <dbReference type="EMBL" id="RDY27061.1"/>
    </source>
</evidence>
<accession>A0A371J2N3</accession>
<name>A0A371J2N3_9FIRM</name>
<dbReference type="EMBL" id="NOJY02000016">
    <property type="protein sequence ID" value="RDY27061.1"/>
    <property type="molecule type" value="Genomic_DNA"/>
</dbReference>
<sequence>MIYFLKGEKQDYYVNKVIYEIKKILPTAYRCCEDSEDGEAVAGCDASGKVVLWITFDPRDREEMDKHIEKGTLLDYIKLSMED</sequence>
<gene>
    <name evidence="1" type="ORF">CHL78_010590</name>
</gene>
<dbReference type="Proteomes" id="UP000215694">
    <property type="component" value="Unassembled WGS sequence"/>
</dbReference>
<organism evidence="1 2">
    <name type="scientific">Romboutsia weinsteinii</name>
    <dbReference type="NCBI Taxonomy" id="2020949"/>
    <lineage>
        <taxon>Bacteria</taxon>
        <taxon>Bacillati</taxon>
        <taxon>Bacillota</taxon>
        <taxon>Clostridia</taxon>
        <taxon>Peptostreptococcales</taxon>
        <taxon>Peptostreptococcaceae</taxon>
        <taxon>Romboutsia</taxon>
    </lineage>
</organism>
<keyword evidence="2" id="KW-1185">Reference proteome</keyword>
<dbReference type="AlphaFoldDB" id="A0A371J2N3"/>
<evidence type="ECO:0000313" key="2">
    <source>
        <dbReference type="Proteomes" id="UP000215694"/>
    </source>
</evidence>
<proteinExistence type="predicted"/>
<reference evidence="1 2" key="1">
    <citation type="journal article" date="2017" name="Genome Announc.">
        <title>Draft Genome Sequence of Romboutsia weinsteinii sp. nov. Strain CCRI-19649(T) Isolated from Surface Water.</title>
        <authorList>
            <person name="Maheux A.F."/>
            <person name="Boudreau D.K."/>
            <person name="Berube E."/>
            <person name="Boissinot M."/>
            <person name="Cantin P."/>
            <person name="Raymond F."/>
            <person name="Corbeil J."/>
            <person name="Omar R.F."/>
            <person name="Bergeron M.G."/>
        </authorList>
    </citation>
    <scope>NUCLEOTIDE SEQUENCE [LARGE SCALE GENOMIC DNA]</scope>
    <source>
        <strain evidence="1 2">CCRI-19649</strain>
    </source>
</reference>